<accession>A0ABY9VLJ0</accession>
<name>A0ABY9VLJ0_9BACI</name>
<feature type="transmembrane region" description="Helical" evidence="1">
    <location>
        <begin position="104"/>
        <end position="123"/>
    </location>
</feature>
<dbReference type="Proteomes" id="UP001303324">
    <property type="component" value="Chromosome"/>
</dbReference>
<dbReference type="EMBL" id="CP134494">
    <property type="protein sequence ID" value="WNF22562.1"/>
    <property type="molecule type" value="Genomic_DNA"/>
</dbReference>
<keyword evidence="1" id="KW-0472">Membrane</keyword>
<evidence type="ECO:0000313" key="2">
    <source>
        <dbReference type="EMBL" id="WNF22562.1"/>
    </source>
</evidence>
<keyword evidence="3" id="KW-1185">Reference proteome</keyword>
<keyword evidence="1" id="KW-0812">Transmembrane</keyword>
<evidence type="ECO:0000313" key="3">
    <source>
        <dbReference type="Proteomes" id="UP001303324"/>
    </source>
</evidence>
<reference evidence="2 3" key="1">
    <citation type="submission" date="2023-09" db="EMBL/GenBank/DDBJ databases">
        <title>Microbial mechanism of fulvic acid promoting antimony reduction mineralization in rice fields.</title>
        <authorList>
            <person name="Chen G."/>
            <person name="Lan J."/>
        </authorList>
    </citation>
    <scope>NUCLEOTIDE SEQUENCE [LARGE SCALE GENOMIC DNA]</scope>
    <source>
        <strain evidence="2 3">PS1</strain>
    </source>
</reference>
<proteinExistence type="predicted"/>
<keyword evidence="1" id="KW-1133">Transmembrane helix</keyword>
<protein>
    <submittedName>
        <fullName evidence="2">Uncharacterized protein</fullName>
    </submittedName>
</protein>
<dbReference type="RefSeq" id="WP_311072686.1">
    <property type="nucleotide sequence ID" value="NZ_CP134494.1"/>
</dbReference>
<sequence length="127" mass="14566">MCGSNKAIELQSYHFLESIQKSPVYTIVRVDFTGGTFLDYNQGISSRDQLQDISSLPLIKNLILQTEEGNQFIVEPDELGLRFAEGALDYRQYLSARKKRTLNMLCYTSGFTIILTTMGWTFINYFL</sequence>
<organism evidence="2 3">
    <name type="scientific">Mesobacillus jeotgali</name>
    <dbReference type="NCBI Taxonomy" id="129985"/>
    <lineage>
        <taxon>Bacteria</taxon>
        <taxon>Bacillati</taxon>
        <taxon>Bacillota</taxon>
        <taxon>Bacilli</taxon>
        <taxon>Bacillales</taxon>
        <taxon>Bacillaceae</taxon>
        <taxon>Mesobacillus</taxon>
    </lineage>
</organism>
<evidence type="ECO:0000256" key="1">
    <source>
        <dbReference type="SAM" id="Phobius"/>
    </source>
</evidence>
<gene>
    <name evidence="2" type="ORF">RH061_20780</name>
</gene>